<protein>
    <recommendedName>
        <fullName evidence="4">A1 protein</fullName>
    </recommendedName>
</protein>
<accession>A0A073J8H0</accession>
<evidence type="ECO:0008006" key="4">
    <source>
        <dbReference type="Google" id="ProtNLM"/>
    </source>
</evidence>
<dbReference type="Proteomes" id="UP000027746">
    <property type="component" value="Unassembled WGS sequence"/>
</dbReference>
<reference evidence="2 3" key="1">
    <citation type="submission" date="2014-01" db="EMBL/GenBank/DDBJ databases">
        <title>Sulfitobacter sp. H3 (MCCC 1A00686) Genome Sequencing.</title>
        <authorList>
            <person name="Lai Q."/>
            <person name="Hong Z."/>
        </authorList>
    </citation>
    <scope>NUCLEOTIDE SEQUENCE [LARGE SCALE GENOMIC DNA]</scope>
    <source>
        <strain evidence="2 3">H3</strain>
    </source>
</reference>
<proteinExistence type="predicted"/>
<keyword evidence="3" id="KW-1185">Reference proteome</keyword>
<comment type="caution">
    <text evidence="2">The sequence shown here is derived from an EMBL/GenBank/DDBJ whole genome shotgun (WGS) entry which is preliminary data.</text>
</comment>
<gene>
    <name evidence="2" type="ORF">SUH3_12055</name>
</gene>
<evidence type="ECO:0000313" key="2">
    <source>
        <dbReference type="EMBL" id="KEJ93997.1"/>
    </source>
</evidence>
<dbReference type="OrthoDB" id="7583965at2"/>
<sequence length="560" mass="61799">MKSQRKTGAQDPARAQRIKDALEASLRDGFDPFRKPMGGKGSSVSEAARRLTETGYQTTERMVRAFLETQAAAHARGGDHFLPDWGLFARPGAPAAAIRKGEVRRWLLTSAQDDTDVHLRFWSNLQAYARHIGAEVVVGGFTYNHALYTDHQTRTAQFAREVLPHLRFDPMDCGPVLFCAEMNTLPTAVRPLSGLTTYAQGRTAVFPHAKLAFESVPAMPGKFVPSVMTTGACTLPNYVKKKAGLKAEFHHVLGATVVEADDSGGAWLRQISATSDGAFQDLDVIVRAGRISSGNRVKAVTFGDIHIPSLADDVFDALWGRHCGSLMDVLRPEYQFIHDLMSFEMASRHVDGDPIHRARMSAAGHSGIRWQVREGAKFLRAIERDTCRTVMVESNHDDRLMQWARRDGDRMDTPNSEYWHECNLSLLRAIREGVEGFNLCRWALKNEDARELEGIDFVPIGGSFVICQDSGGIECGMHGHQGPNGSRGTAVGLAKMGTRLTIADKHSPQILDGVYIAGMSGDLDQGYNNSPSSWQRSHVVTYANGKRTLITQTPDARWRA</sequence>
<feature type="region of interest" description="Disordered" evidence="1">
    <location>
        <begin position="1"/>
        <end position="21"/>
    </location>
</feature>
<dbReference type="AlphaFoldDB" id="A0A073J8H0"/>
<dbReference type="RefSeq" id="WP_051694683.1">
    <property type="nucleotide sequence ID" value="NZ_FQVP01000008.1"/>
</dbReference>
<organism evidence="2 3">
    <name type="scientific">Pseudosulfitobacter pseudonitzschiae</name>
    <dbReference type="NCBI Taxonomy" id="1402135"/>
    <lineage>
        <taxon>Bacteria</taxon>
        <taxon>Pseudomonadati</taxon>
        <taxon>Pseudomonadota</taxon>
        <taxon>Alphaproteobacteria</taxon>
        <taxon>Rhodobacterales</taxon>
        <taxon>Roseobacteraceae</taxon>
        <taxon>Pseudosulfitobacter</taxon>
    </lineage>
</organism>
<evidence type="ECO:0000256" key="1">
    <source>
        <dbReference type="SAM" id="MobiDB-lite"/>
    </source>
</evidence>
<name>A0A073J8H0_9RHOB</name>
<evidence type="ECO:0000313" key="3">
    <source>
        <dbReference type="Proteomes" id="UP000027746"/>
    </source>
</evidence>
<dbReference type="EMBL" id="JAMD01000021">
    <property type="protein sequence ID" value="KEJ93997.1"/>
    <property type="molecule type" value="Genomic_DNA"/>
</dbReference>